<evidence type="ECO:0000313" key="1">
    <source>
        <dbReference type="EMBL" id="RZC45801.1"/>
    </source>
</evidence>
<dbReference type="AlphaFoldDB" id="A0A4Y7IDS2"/>
<name>A0A4Y7IDS2_PAPSO</name>
<dbReference type="Proteomes" id="UP000316621">
    <property type="component" value="Chromosome 1"/>
</dbReference>
<protein>
    <submittedName>
        <fullName evidence="1">Uncharacterized protein</fullName>
    </submittedName>
</protein>
<reference evidence="1 2" key="1">
    <citation type="journal article" date="2018" name="Science">
        <title>The opium poppy genome and morphinan production.</title>
        <authorList>
            <person name="Guo L."/>
            <person name="Winzer T."/>
            <person name="Yang X."/>
            <person name="Li Y."/>
            <person name="Ning Z."/>
            <person name="He Z."/>
            <person name="Teodor R."/>
            <person name="Lu Y."/>
            <person name="Bowser T.A."/>
            <person name="Graham I.A."/>
            <person name="Ye K."/>
        </authorList>
    </citation>
    <scope>NUCLEOTIDE SEQUENCE [LARGE SCALE GENOMIC DNA]</scope>
    <source>
        <strain evidence="2">cv. HN1</strain>
        <tissue evidence="1">Leaves</tissue>
    </source>
</reference>
<keyword evidence="2" id="KW-1185">Reference proteome</keyword>
<dbReference type="Gramene" id="RZC45801">
    <property type="protein sequence ID" value="RZC45801"/>
    <property type="gene ID" value="C5167_038751"/>
</dbReference>
<evidence type="ECO:0000313" key="2">
    <source>
        <dbReference type="Proteomes" id="UP000316621"/>
    </source>
</evidence>
<accession>A0A4Y7IDS2</accession>
<organism evidence="1 2">
    <name type="scientific">Papaver somniferum</name>
    <name type="common">Opium poppy</name>
    <dbReference type="NCBI Taxonomy" id="3469"/>
    <lineage>
        <taxon>Eukaryota</taxon>
        <taxon>Viridiplantae</taxon>
        <taxon>Streptophyta</taxon>
        <taxon>Embryophyta</taxon>
        <taxon>Tracheophyta</taxon>
        <taxon>Spermatophyta</taxon>
        <taxon>Magnoliopsida</taxon>
        <taxon>Ranunculales</taxon>
        <taxon>Papaveraceae</taxon>
        <taxon>Papaveroideae</taxon>
        <taxon>Papaver</taxon>
    </lineage>
</organism>
<proteinExistence type="predicted"/>
<sequence>MDLATLSSIKSFTELGDDDDDREEEKSDDGWKLGFYKVNDGVQLKNLQFELMLWVKEQLDFGWHYREVMKKCAAANASR</sequence>
<dbReference type="EMBL" id="CM010715">
    <property type="protein sequence ID" value="RZC45801.1"/>
    <property type="molecule type" value="Genomic_DNA"/>
</dbReference>
<gene>
    <name evidence="1" type="ORF">C5167_038751</name>
</gene>